<dbReference type="InterPro" id="IPR001851">
    <property type="entry name" value="ABC_transp_permease"/>
</dbReference>
<evidence type="ECO:0000256" key="6">
    <source>
        <dbReference type="SAM" id="Phobius"/>
    </source>
</evidence>
<feature type="transmembrane region" description="Helical" evidence="6">
    <location>
        <begin position="32"/>
        <end position="53"/>
    </location>
</feature>
<dbReference type="InterPro" id="IPR043428">
    <property type="entry name" value="LivM-like"/>
</dbReference>
<evidence type="ECO:0000256" key="4">
    <source>
        <dbReference type="ARBA" id="ARBA00022989"/>
    </source>
</evidence>
<evidence type="ECO:0000313" key="7">
    <source>
        <dbReference type="EMBL" id="SIN73513.1"/>
    </source>
</evidence>
<feature type="transmembrane region" description="Helical" evidence="6">
    <location>
        <begin position="164"/>
        <end position="182"/>
    </location>
</feature>
<dbReference type="PANTHER" id="PTHR30482">
    <property type="entry name" value="HIGH-AFFINITY BRANCHED-CHAIN AMINO ACID TRANSPORT SYSTEM PERMEASE"/>
    <property type="match status" value="1"/>
</dbReference>
<proteinExistence type="predicted"/>
<evidence type="ECO:0000313" key="8">
    <source>
        <dbReference type="Proteomes" id="UP000185093"/>
    </source>
</evidence>
<dbReference type="CDD" id="cd06581">
    <property type="entry name" value="TM_PBP1_LivM_like"/>
    <property type="match status" value="1"/>
</dbReference>
<feature type="transmembrane region" description="Helical" evidence="6">
    <location>
        <begin position="282"/>
        <end position="305"/>
    </location>
</feature>
<reference evidence="7 8" key="1">
    <citation type="submission" date="2016-11" db="EMBL/GenBank/DDBJ databases">
        <authorList>
            <person name="Varghese N."/>
            <person name="Submissions S."/>
        </authorList>
    </citation>
    <scope>NUCLEOTIDE SEQUENCE [LARGE SCALE GENOMIC DNA]</scope>
    <source>
        <strain evidence="7 8">DSM 20664</strain>
    </source>
</reference>
<name>A0ABY1JEK6_9BACT</name>
<accession>A0ABY1JEK6</accession>
<evidence type="ECO:0000256" key="2">
    <source>
        <dbReference type="ARBA" id="ARBA00022475"/>
    </source>
</evidence>
<protein>
    <submittedName>
        <fullName evidence="7">Amino acid/amide ABC transporter membrane protein 2, HAAT family</fullName>
    </submittedName>
</protein>
<keyword evidence="4 6" id="KW-1133">Transmembrane helix</keyword>
<keyword evidence="5 6" id="KW-0472">Membrane</keyword>
<comment type="subcellular location">
    <subcellularLocation>
        <location evidence="1">Cell membrane</location>
        <topology evidence="1">Multi-pass membrane protein</topology>
    </subcellularLocation>
</comment>
<gene>
    <name evidence="7" type="ORF">SAMN05444368_1600</name>
</gene>
<feature type="transmembrane region" description="Helical" evidence="6">
    <location>
        <begin position="251"/>
        <end position="276"/>
    </location>
</feature>
<evidence type="ECO:0000256" key="5">
    <source>
        <dbReference type="ARBA" id="ARBA00023136"/>
    </source>
</evidence>
<comment type="caution">
    <text evidence="7">The sequence shown here is derived from an EMBL/GenBank/DDBJ whole genome shotgun (WGS) entry which is preliminary data.</text>
</comment>
<feature type="transmembrane region" description="Helical" evidence="6">
    <location>
        <begin position="9"/>
        <end position="26"/>
    </location>
</feature>
<organism evidence="7 8">
    <name type="scientific">Acetomicrobium flavidum</name>
    <dbReference type="NCBI Taxonomy" id="49896"/>
    <lineage>
        <taxon>Bacteria</taxon>
        <taxon>Thermotogati</taxon>
        <taxon>Synergistota</taxon>
        <taxon>Synergistia</taxon>
        <taxon>Synergistales</taxon>
        <taxon>Acetomicrobiaceae</taxon>
        <taxon>Acetomicrobium</taxon>
    </lineage>
</organism>
<feature type="transmembrane region" description="Helical" evidence="6">
    <location>
        <begin position="65"/>
        <end position="84"/>
    </location>
</feature>
<feature type="transmembrane region" description="Helical" evidence="6">
    <location>
        <begin position="213"/>
        <end position="231"/>
    </location>
</feature>
<evidence type="ECO:0000256" key="3">
    <source>
        <dbReference type="ARBA" id="ARBA00022692"/>
    </source>
</evidence>
<dbReference type="PANTHER" id="PTHR30482:SF10">
    <property type="entry name" value="HIGH-AFFINITY BRANCHED-CHAIN AMINO ACID TRANSPORT PROTEIN BRAE"/>
    <property type="match status" value="1"/>
</dbReference>
<sequence length="330" mass="36315">MGRSRRDRRLWYVMLIVLALLPLIPGPLQGPFAQHVLVSILLFACMSQAWNILGGYCGQVSFGHSVFFGIGAYGTGMAVVTYGLAPWPGVIAGAFLAMIVAIAMSYPCFRLKGHYFAIATFAIVEIFNRLFMVWDWVGGAMGLDYPIIEEGWKNFMWFQSKTQYYYGAFILFLIIFSFVRWMEANKLGYYMKAVRDGQEAAESLGVNSTSVKLTAIAISAFLAALCGAFFVQYNLRVDPPMVMSLDMSMRFVLITILGGLGTLWGPLLGAAILIPLQEYTRAIWGGLGGGVDLIIFGILIIVIVIRQPKGVMGFISWLASRSKAAKGGDE</sequence>
<dbReference type="Pfam" id="PF02653">
    <property type="entry name" value="BPD_transp_2"/>
    <property type="match status" value="1"/>
</dbReference>
<feature type="transmembrane region" description="Helical" evidence="6">
    <location>
        <begin position="90"/>
        <end position="109"/>
    </location>
</feature>
<dbReference type="Proteomes" id="UP000185093">
    <property type="component" value="Unassembled WGS sequence"/>
</dbReference>
<keyword evidence="3 6" id="KW-0812">Transmembrane</keyword>
<keyword evidence="8" id="KW-1185">Reference proteome</keyword>
<dbReference type="RefSeq" id="WP_014807391.1">
    <property type="nucleotide sequence ID" value="NZ_FSQZ01000001.1"/>
</dbReference>
<dbReference type="EMBL" id="FSQZ01000001">
    <property type="protein sequence ID" value="SIN73513.1"/>
    <property type="molecule type" value="Genomic_DNA"/>
</dbReference>
<evidence type="ECO:0000256" key="1">
    <source>
        <dbReference type="ARBA" id="ARBA00004651"/>
    </source>
</evidence>
<keyword evidence="2" id="KW-1003">Cell membrane</keyword>